<keyword evidence="6 8" id="KW-0411">Iron-sulfur</keyword>
<dbReference type="SUPFAM" id="SSF54862">
    <property type="entry name" value="4Fe-4S ferredoxins"/>
    <property type="match status" value="1"/>
</dbReference>
<accession>A0ABV6MSJ9</accession>
<keyword evidence="3 8" id="KW-0479">Metal-binding</keyword>
<evidence type="ECO:0000256" key="4">
    <source>
        <dbReference type="ARBA" id="ARBA00022982"/>
    </source>
</evidence>
<organism evidence="9 10">
    <name type="scientific">Kutzneria chonburiensis</name>
    <dbReference type="NCBI Taxonomy" id="1483604"/>
    <lineage>
        <taxon>Bacteria</taxon>
        <taxon>Bacillati</taxon>
        <taxon>Actinomycetota</taxon>
        <taxon>Actinomycetes</taxon>
        <taxon>Pseudonocardiales</taxon>
        <taxon>Pseudonocardiaceae</taxon>
        <taxon>Kutzneria</taxon>
    </lineage>
</organism>
<comment type="function">
    <text evidence="8">Ferredoxins are iron-sulfur proteins that transfer electrons in a wide variety of metabolic reactions.</text>
</comment>
<dbReference type="Proteomes" id="UP001589810">
    <property type="component" value="Unassembled WGS sequence"/>
</dbReference>
<dbReference type="PRINTS" id="PR00352">
    <property type="entry name" value="3FE4SFRDOXIN"/>
</dbReference>
<keyword evidence="7" id="KW-0003">3Fe-4S</keyword>
<dbReference type="InterPro" id="IPR051269">
    <property type="entry name" value="Fe-S_cluster_ET"/>
</dbReference>
<name>A0ABV6MSJ9_9PSEU</name>
<evidence type="ECO:0000313" key="9">
    <source>
        <dbReference type="EMBL" id="MFC0543294.1"/>
    </source>
</evidence>
<keyword evidence="10" id="KW-1185">Reference proteome</keyword>
<evidence type="ECO:0000256" key="7">
    <source>
        <dbReference type="ARBA" id="ARBA00023291"/>
    </source>
</evidence>
<comment type="cofactor">
    <cofactor evidence="1">
        <name>[3Fe-4S] cluster</name>
        <dbReference type="ChEBI" id="CHEBI:21137"/>
    </cofactor>
</comment>
<sequence>MIHVETDTDLCIASGVCAMTAPAVFDQDADSGLVVLLDADPGEEQTAAVREAATLCPNAVISLIER</sequence>
<keyword evidence="5 8" id="KW-0408">Iron</keyword>
<evidence type="ECO:0000256" key="8">
    <source>
        <dbReference type="RuleBase" id="RU368020"/>
    </source>
</evidence>
<comment type="caution">
    <text evidence="9">The sequence shown here is derived from an EMBL/GenBank/DDBJ whole genome shotgun (WGS) entry which is preliminary data.</text>
</comment>
<dbReference type="EMBL" id="JBHLUD010000004">
    <property type="protein sequence ID" value="MFC0543294.1"/>
    <property type="molecule type" value="Genomic_DNA"/>
</dbReference>
<dbReference type="Gene3D" id="3.30.70.20">
    <property type="match status" value="1"/>
</dbReference>
<evidence type="ECO:0000256" key="5">
    <source>
        <dbReference type="ARBA" id="ARBA00023004"/>
    </source>
</evidence>
<dbReference type="RefSeq" id="WP_379794091.1">
    <property type="nucleotide sequence ID" value="NZ_CP097263.1"/>
</dbReference>
<dbReference type="PANTHER" id="PTHR36923:SF3">
    <property type="entry name" value="FERREDOXIN"/>
    <property type="match status" value="1"/>
</dbReference>
<keyword evidence="2 8" id="KW-0813">Transport</keyword>
<proteinExistence type="predicted"/>
<dbReference type="Pfam" id="PF13370">
    <property type="entry name" value="Fer4_13"/>
    <property type="match status" value="1"/>
</dbReference>
<evidence type="ECO:0000256" key="2">
    <source>
        <dbReference type="ARBA" id="ARBA00022448"/>
    </source>
</evidence>
<dbReference type="InterPro" id="IPR001080">
    <property type="entry name" value="3Fe4S_ferredoxin"/>
</dbReference>
<evidence type="ECO:0000313" key="10">
    <source>
        <dbReference type="Proteomes" id="UP001589810"/>
    </source>
</evidence>
<keyword evidence="4 8" id="KW-0249">Electron transport</keyword>
<gene>
    <name evidence="9" type="ORF">ACFFH7_17460</name>
</gene>
<dbReference type="PANTHER" id="PTHR36923">
    <property type="entry name" value="FERREDOXIN"/>
    <property type="match status" value="1"/>
</dbReference>
<evidence type="ECO:0000256" key="1">
    <source>
        <dbReference type="ARBA" id="ARBA00001927"/>
    </source>
</evidence>
<reference evidence="9 10" key="1">
    <citation type="submission" date="2024-09" db="EMBL/GenBank/DDBJ databases">
        <authorList>
            <person name="Sun Q."/>
            <person name="Mori K."/>
        </authorList>
    </citation>
    <scope>NUCLEOTIDE SEQUENCE [LARGE SCALE GENOMIC DNA]</scope>
    <source>
        <strain evidence="9 10">TBRC 1432</strain>
    </source>
</reference>
<evidence type="ECO:0000256" key="3">
    <source>
        <dbReference type="ARBA" id="ARBA00022723"/>
    </source>
</evidence>
<evidence type="ECO:0000256" key="6">
    <source>
        <dbReference type="ARBA" id="ARBA00023014"/>
    </source>
</evidence>
<protein>
    <recommendedName>
        <fullName evidence="8">Ferredoxin</fullName>
    </recommendedName>
</protein>